<evidence type="ECO:0000256" key="1">
    <source>
        <dbReference type="ARBA" id="ARBA00010923"/>
    </source>
</evidence>
<dbReference type="Pfam" id="PF01420">
    <property type="entry name" value="Methylase_S"/>
    <property type="match status" value="1"/>
</dbReference>
<dbReference type="PANTHER" id="PTHR30408">
    <property type="entry name" value="TYPE-1 RESTRICTION ENZYME ECOKI SPECIFICITY PROTEIN"/>
    <property type="match status" value="1"/>
</dbReference>
<dbReference type="eggNOG" id="COG0732">
    <property type="taxonomic scope" value="Bacteria"/>
</dbReference>
<keyword evidence="3" id="KW-0238">DNA-binding</keyword>
<proteinExistence type="inferred from homology"/>
<dbReference type="PANTHER" id="PTHR30408:SF13">
    <property type="entry name" value="TYPE I RESTRICTION ENZYME HINDI SPECIFICITY SUBUNIT"/>
    <property type="match status" value="1"/>
</dbReference>
<reference evidence="5 6" key="1">
    <citation type="submission" date="2006-02" db="EMBL/GenBank/DDBJ databases">
        <authorList>
            <person name="Moran M.A."/>
            <person name="Kjelleberg S."/>
            <person name="Egan S."/>
            <person name="Saunders N."/>
            <person name="Thomas T."/>
            <person name="Ferriera S."/>
            <person name="Johnson J."/>
            <person name="Kravitz S."/>
            <person name="Halpern A."/>
            <person name="Remington K."/>
            <person name="Beeson K."/>
            <person name="Tran B."/>
            <person name="Rogers Y.-H."/>
            <person name="Friedman R."/>
            <person name="Venter J.C."/>
        </authorList>
    </citation>
    <scope>NUCLEOTIDE SEQUENCE [LARGE SCALE GENOMIC DNA]</scope>
    <source>
        <strain evidence="5 6">D2</strain>
    </source>
</reference>
<evidence type="ECO:0000256" key="3">
    <source>
        <dbReference type="ARBA" id="ARBA00023125"/>
    </source>
</evidence>
<dbReference type="GO" id="GO:0003677">
    <property type="term" value="F:DNA binding"/>
    <property type="evidence" value="ECO:0007669"/>
    <property type="project" value="UniProtKB-KW"/>
</dbReference>
<feature type="domain" description="Type I restriction modification DNA specificity" evidence="4">
    <location>
        <begin position="49"/>
        <end position="175"/>
    </location>
</feature>
<evidence type="ECO:0000259" key="4">
    <source>
        <dbReference type="Pfam" id="PF01420"/>
    </source>
</evidence>
<organism evidence="5 6">
    <name type="scientific">Pseudoalteromonas tunicata D2</name>
    <dbReference type="NCBI Taxonomy" id="87626"/>
    <lineage>
        <taxon>Bacteria</taxon>
        <taxon>Pseudomonadati</taxon>
        <taxon>Pseudomonadota</taxon>
        <taxon>Gammaproteobacteria</taxon>
        <taxon>Alteromonadales</taxon>
        <taxon>Pseudoalteromonadaceae</taxon>
        <taxon>Pseudoalteromonas</taxon>
    </lineage>
</organism>
<dbReference type="EMBL" id="AAOH01000006">
    <property type="protein sequence ID" value="EAR27325.1"/>
    <property type="molecule type" value="Genomic_DNA"/>
</dbReference>
<dbReference type="HOGENOM" id="CLU_1342307_0_0_6"/>
<dbReference type="Gene3D" id="3.90.220.20">
    <property type="entry name" value="DNA methylase specificity domains"/>
    <property type="match status" value="1"/>
</dbReference>
<name>A4CCN2_9GAMM</name>
<comment type="similarity">
    <text evidence="1">Belongs to the type-I restriction system S methylase family.</text>
</comment>
<dbReference type="AlphaFoldDB" id="A4CCN2"/>
<dbReference type="GO" id="GO:0009307">
    <property type="term" value="P:DNA restriction-modification system"/>
    <property type="evidence" value="ECO:0007669"/>
    <property type="project" value="UniProtKB-KW"/>
</dbReference>
<sequence length="204" mass="22387">MCWEIVMIFEQCETMFAGAPSAFFEKETAQQSDHKYCALKGSDLLSDGYISTESLQRIEVKEGKKIDKFLLKSGDVVLLARGQSMKCCIVTEEVAKHNLVATANFIVIRIKSGLKAEFIVSYFNSPLGKKALNHSSVSSSTNVIKSISLSGLKKINIKFPTVEVQNQIAGLFHAGIAANRATLKLAEQQQKTVEAKVLNLIEAT</sequence>
<protein>
    <submittedName>
        <fullName evidence="5">Type I restriction-modification system, M subunit, putative</fullName>
    </submittedName>
</protein>
<accession>A4CCN2</accession>
<dbReference type="SUPFAM" id="SSF116734">
    <property type="entry name" value="DNA methylase specificity domain"/>
    <property type="match status" value="1"/>
</dbReference>
<gene>
    <name evidence="5" type="ORF">PTD2_14837</name>
</gene>
<dbReference type="InterPro" id="IPR052021">
    <property type="entry name" value="Type-I_RS_S_subunit"/>
</dbReference>
<comment type="caution">
    <text evidence="5">The sequence shown here is derived from an EMBL/GenBank/DDBJ whole genome shotgun (WGS) entry which is preliminary data.</text>
</comment>
<dbReference type="InterPro" id="IPR044946">
    <property type="entry name" value="Restrct_endonuc_typeI_TRD_sf"/>
</dbReference>
<evidence type="ECO:0000313" key="6">
    <source>
        <dbReference type="Proteomes" id="UP000006201"/>
    </source>
</evidence>
<keyword evidence="2" id="KW-0680">Restriction system</keyword>
<keyword evidence="6" id="KW-1185">Reference proteome</keyword>
<evidence type="ECO:0000313" key="5">
    <source>
        <dbReference type="EMBL" id="EAR27325.1"/>
    </source>
</evidence>
<dbReference type="InterPro" id="IPR000055">
    <property type="entry name" value="Restrct_endonuc_typeI_TRD"/>
</dbReference>
<evidence type="ECO:0000256" key="2">
    <source>
        <dbReference type="ARBA" id="ARBA00022747"/>
    </source>
</evidence>
<dbReference type="Proteomes" id="UP000006201">
    <property type="component" value="Unassembled WGS sequence"/>
</dbReference>
<dbReference type="STRING" id="87626.PTD2_14837"/>